<evidence type="ECO:0000313" key="2">
    <source>
        <dbReference type="WBParaSite" id="RSKR_0001159400.1"/>
    </source>
</evidence>
<sequence>MKTTNVLITFLVSSSLFIPNNAGLDAGNLVSNLLGSDGVLGDLLNAGAGAIQNIAKMENDLVTRAGSIVIKLASNLLRGLDLSNQLEPYLRTITISNAMGPINNLTIPKIPDALMSCVVVPGLAINIQQTWTPVFCDPTGHLKTFDSESNVEEVFFDQFNVPCTIINGVLQQGIMMMGNEAISSTQTGNFTQKLLDFNVVKRFVQSLGKEYPFFYTVPKSFNLMTDLKMIFSLLTPEISLKYIKFNPSRKYPSSYMFVPGFGVQIEFQDGFYPVFINSQGFTYTFSDDSDTPIEVYFSTDGKPVTFAHDHSVLPGFVIFKNSPVYSSNVGKFQQIPLDVNMIRLTIIRFGQSFAFYSTLISPAQQTQQSTSYITKQISHKIAPIEGMVLSGPDSYGQLPSPDTLGEPETTSSISQEIIPSSQEAVVEPIIEETTVPSGEVIEQIQGETSTTSEAVIEPIQEGIATPSENVAETTEENVSIVSTSQESAIVPNTQKDAIVPTSEEDANIVKTTAASEITTEFVPNLDVASRNVVQGNVAIDNVTPSSASIATSLTPSSDQEPLKDTEDTTPIPSSDTTPVSEQEPVNDTEDTTPIPSSDTTPVSEQEPVNDTEDTTPMPSSAETTTSSDQSPINMVDEVVPIAKNQDETVEQVISPTIINPLQNVVNGVETLVDNIIKPLENIITPSIAEPSLIENVAVDQEVTASSVSDETIASNTDVTTPISSSNQPSSFVTPVSDQEPVKDTEDITSIPSSGTTPVSGQEPVSDTEDTTPIPSSDTTPVSEQEPVNDTEDTTPMPSSAETTTSSDQSPINMVDEVVPIANNQDEIVEQVISPSFINPLESVVNGVQNIVDSVVKPLANILNSGNVEPTSIENKVVDQESSIPASNIFAVESTTPQQILNEIDPSLIQNVEVVDDEEIATPNSNVIAVEPTTPGIAQENVVKPIESSEIPDESLIKSIETSEVPDESLVVQPIVTPIPDENNVQQIDTVGGDLAHSMETTIVAEETQPIDSSQITEQPIESSQVTDQPIESSQVTDQPIESSQVTSQPIDFSQVTDKSIESTQVTDKSIESSQITEQPIDSSQITYQPIESSQVTDKSIESNQITEQPVESSQIIEQPIDSSQITEQIQSSEVTEESMPVELNQKESLVTVDQEPGLIDTVLNTVTDLVKNILPTAPEQVVQNAPVLSSVQMEDKILDSFQDIDTDSLMEDIENNDVDINVPTDFTLMPGMEVEVTDDDENVYFVPVFINEDGKSFAFSKTGRRFVVMFDQNQSPVSIDSSGVKRIGYFIKNRVKQYSVTTSQLINVIFNVTRIKKILQRLPQTYTLRFTVPSYGKGKSFNPNKGKNTKIMVGGNFKIPNKYAIVPTMTVSVNRSPLQLPVVVDHQGTPVALDANSNVYEIWFDSQGAPLTIDQSTGTVYPGILIKPDGKQIKANKVGKFSSSTLDPTLYFKPQIVEPSDIQSSVKQVPLPSYYVSVSDDDVYLPIFLDPKDGSPFVYDLKGVKWENNIYFDDNSSPVYISDDKTQIFRGIRIVNGKYVYSTITGNFKQQTFPDELNAGITPVMAPNTYPSQGYVILQNYYVSLADDNVYYQIVINSKGQPFVFDANGQKHDVFFDVNSIPVCFSIDKKSVYKGYVIKNGKPQYSLQSGKFSQMNFVDQYESSAAPVMAPNTYPSQGYVILQNYYVSLADDNVYYQIVINSKGQPFVFDANGQKHDVFFDTNSIPVSFSADRQSVYKGYVVKNGKPQYSLQSGKFSQMNFVDQYQSSAAPIMAPNTYPSQGYVTLQNYYVSLADDNVYYQIVINSKGQPFVFDANGQKHDVFFDVNSKPVALSADKSVVYNGMILQQGVPQFSLTSGKFTQLNFIDQYQSSSAPVMAPNTYPIGYTPLQDNYVSLGDDNVYYQVVVKKGQPTVFDKNGVSRNVLFDSAGVPVVFSDDRSAVYRGMTLVNGTPKYSLTSGKFSSKLFPQAFRFKRYI</sequence>
<evidence type="ECO:0000313" key="1">
    <source>
        <dbReference type="Proteomes" id="UP000095286"/>
    </source>
</evidence>
<name>A0AC35UI42_9BILA</name>
<dbReference type="WBParaSite" id="RSKR_0001159400.1">
    <property type="protein sequence ID" value="RSKR_0001159400.1"/>
    <property type="gene ID" value="RSKR_0001159400"/>
</dbReference>
<protein>
    <submittedName>
        <fullName evidence="2">SERPIN domain-containing protein</fullName>
    </submittedName>
</protein>
<reference evidence="2" key="1">
    <citation type="submission" date="2016-11" db="UniProtKB">
        <authorList>
            <consortium name="WormBaseParasite"/>
        </authorList>
    </citation>
    <scope>IDENTIFICATION</scope>
    <source>
        <strain evidence="2">KR3021</strain>
    </source>
</reference>
<dbReference type="Proteomes" id="UP000095286">
    <property type="component" value="Unplaced"/>
</dbReference>
<accession>A0AC35UI42</accession>
<proteinExistence type="predicted"/>
<organism evidence="1 2">
    <name type="scientific">Rhabditophanes sp. KR3021</name>
    <dbReference type="NCBI Taxonomy" id="114890"/>
    <lineage>
        <taxon>Eukaryota</taxon>
        <taxon>Metazoa</taxon>
        <taxon>Ecdysozoa</taxon>
        <taxon>Nematoda</taxon>
        <taxon>Chromadorea</taxon>
        <taxon>Rhabditida</taxon>
        <taxon>Tylenchina</taxon>
        <taxon>Panagrolaimomorpha</taxon>
        <taxon>Strongyloidoidea</taxon>
        <taxon>Alloionematidae</taxon>
        <taxon>Rhabditophanes</taxon>
    </lineage>
</organism>